<comment type="caution">
    <text evidence="1">The sequence shown here is derived from an EMBL/GenBank/DDBJ whole genome shotgun (WGS) entry which is preliminary data.</text>
</comment>
<dbReference type="EMBL" id="LAZR01043973">
    <property type="protein sequence ID" value="KKL05796.1"/>
    <property type="molecule type" value="Genomic_DNA"/>
</dbReference>
<reference evidence="1" key="1">
    <citation type="journal article" date="2015" name="Nature">
        <title>Complex archaea that bridge the gap between prokaryotes and eukaryotes.</title>
        <authorList>
            <person name="Spang A."/>
            <person name="Saw J.H."/>
            <person name="Jorgensen S.L."/>
            <person name="Zaremba-Niedzwiedzka K."/>
            <person name="Martijn J."/>
            <person name="Lind A.E."/>
            <person name="van Eijk R."/>
            <person name="Schleper C."/>
            <person name="Guy L."/>
            <person name="Ettema T.J."/>
        </authorList>
    </citation>
    <scope>NUCLEOTIDE SEQUENCE</scope>
</reference>
<name>A0A0F9CJD4_9ZZZZ</name>
<gene>
    <name evidence="1" type="ORF">LCGC14_2602450</name>
</gene>
<accession>A0A0F9CJD4</accession>
<protein>
    <submittedName>
        <fullName evidence="1">Uncharacterized protein</fullName>
    </submittedName>
</protein>
<organism evidence="1">
    <name type="scientific">marine sediment metagenome</name>
    <dbReference type="NCBI Taxonomy" id="412755"/>
    <lineage>
        <taxon>unclassified sequences</taxon>
        <taxon>metagenomes</taxon>
        <taxon>ecological metagenomes</taxon>
    </lineage>
</organism>
<evidence type="ECO:0000313" key="1">
    <source>
        <dbReference type="EMBL" id="KKL05796.1"/>
    </source>
</evidence>
<sequence length="194" mass="22626">MSKIKLEGFKYVSYLIGAMEKPIEGDDGGDKRKDIEKELLVRLVYPINPVQLEKFKININTEKAKIQMAEMLKNKRFSEFKDFSRLIWKGKYLIDKKYGLIHIPGDIDYVRMSDWITCVYNKGDKPCGTYGESFMSFEHDIPIYLITDVTEEEENEEIPKSFLQSIYGSGGGVFRNLGEYLNFIENKYQITIEK</sequence>
<proteinExistence type="predicted"/>
<dbReference type="AlphaFoldDB" id="A0A0F9CJD4"/>